<comment type="similarity">
    <text evidence="1 2">Belongs to the calycin superfamily. Lipocalin family.</text>
</comment>
<dbReference type="InterPro" id="IPR000566">
    <property type="entry name" value="Lipocln_cytosolic_FA-bd_dom"/>
</dbReference>
<organism evidence="4">
    <name type="scientific">Cuerna arida</name>
    <dbReference type="NCBI Taxonomy" id="1464854"/>
    <lineage>
        <taxon>Eukaryota</taxon>
        <taxon>Metazoa</taxon>
        <taxon>Ecdysozoa</taxon>
        <taxon>Arthropoda</taxon>
        <taxon>Hexapoda</taxon>
        <taxon>Insecta</taxon>
        <taxon>Pterygota</taxon>
        <taxon>Neoptera</taxon>
        <taxon>Paraneoptera</taxon>
        <taxon>Hemiptera</taxon>
        <taxon>Auchenorrhyncha</taxon>
        <taxon>Membracoidea</taxon>
        <taxon>Cicadellidae</taxon>
        <taxon>Cicadellinae</taxon>
        <taxon>Proconiini</taxon>
        <taxon>Cuerna</taxon>
    </lineage>
</organism>
<name>A0A1B6G2Y7_9HEMI</name>
<evidence type="ECO:0000256" key="2">
    <source>
        <dbReference type="PIRNR" id="PIRNR036893"/>
    </source>
</evidence>
<dbReference type="PANTHER" id="PTHR10612">
    <property type="entry name" value="APOLIPOPROTEIN D"/>
    <property type="match status" value="1"/>
</dbReference>
<feature type="domain" description="Lipocalin/cytosolic fatty-acid binding" evidence="3">
    <location>
        <begin position="1"/>
        <end position="151"/>
    </location>
</feature>
<evidence type="ECO:0000256" key="1">
    <source>
        <dbReference type="ARBA" id="ARBA00006889"/>
    </source>
</evidence>
<evidence type="ECO:0000259" key="3">
    <source>
        <dbReference type="Pfam" id="PF08212"/>
    </source>
</evidence>
<protein>
    <recommendedName>
        <fullName evidence="3">Lipocalin/cytosolic fatty-acid binding domain-containing protein</fullName>
    </recommendedName>
</protein>
<dbReference type="GO" id="GO:0000302">
    <property type="term" value="P:response to reactive oxygen species"/>
    <property type="evidence" value="ECO:0007669"/>
    <property type="project" value="TreeGrafter"/>
</dbReference>
<dbReference type="Gene3D" id="2.40.128.20">
    <property type="match status" value="1"/>
</dbReference>
<dbReference type="AlphaFoldDB" id="A0A1B6G2Y7"/>
<dbReference type="InterPro" id="IPR012674">
    <property type="entry name" value="Calycin"/>
</dbReference>
<proteinExistence type="inferred from homology"/>
<dbReference type="PIRSF" id="PIRSF036893">
    <property type="entry name" value="Lipocalin_ApoD"/>
    <property type="match status" value="1"/>
</dbReference>
<evidence type="ECO:0000313" key="4">
    <source>
        <dbReference type="EMBL" id="JAS56751.1"/>
    </source>
</evidence>
<sequence length="157" mass="18378">MGYWYQQAGYNTEDIKYDLRCVHALYQLNWNKNVVSVDNMAVRNIDNKHQGINGTAVLADPSKDEGRLVVTFHPFWLFTVQGNYWVLGTDYQSYSVVYSCSNFLFFFHYDSIWYLSRQQTFTPWQQAHYFNTTNSVLIENGLDPSALKRTSQLNCNV</sequence>
<reference evidence="4" key="1">
    <citation type="submission" date="2015-11" db="EMBL/GenBank/DDBJ databases">
        <title>De novo transcriptome assembly of four potential Pierce s Disease insect vectors from Arizona vineyards.</title>
        <authorList>
            <person name="Tassone E.E."/>
        </authorList>
    </citation>
    <scope>NUCLEOTIDE SEQUENCE</scope>
</reference>
<dbReference type="SUPFAM" id="SSF50814">
    <property type="entry name" value="Lipocalins"/>
    <property type="match status" value="1"/>
</dbReference>
<dbReference type="EMBL" id="GECZ01013018">
    <property type="protein sequence ID" value="JAS56751.1"/>
    <property type="molecule type" value="Transcribed_RNA"/>
</dbReference>
<gene>
    <name evidence="4" type="ORF">g.20555</name>
</gene>
<dbReference type="PANTHER" id="PTHR10612:SF34">
    <property type="entry name" value="APOLIPOPROTEIN D"/>
    <property type="match status" value="1"/>
</dbReference>
<dbReference type="Pfam" id="PF08212">
    <property type="entry name" value="Lipocalin_2"/>
    <property type="match status" value="1"/>
</dbReference>
<accession>A0A1B6G2Y7</accession>
<dbReference type="GO" id="GO:0006629">
    <property type="term" value="P:lipid metabolic process"/>
    <property type="evidence" value="ECO:0007669"/>
    <property type="project" value="TreeGrafter"/>
</dbReference>
<dbReference type="InterPro" id="IPR022271">
    <property type="entry name" value="Lipocalin_ApoD"/>
</dbReference>
<dbReference type="GO" id="GO:0005737">
    <property type="term" value="C:cytoplasm"/>
    <property type="evidence" value="ECO:0007669"/>
    <property type="project" value="TreeGrafter"/>
</dbReference>